<dbReference type="GO" id="GO:0016787">
    <property type="term" value="F:hydrolase activity"/>
    <property type="evidence" value="ECO:0007669"/>
    <property type="project" value="UniProtKB-KW"/>
</dbReference>
<dbReference type="InterPro" id="IPR005502">
    <property type="entry name" value="Ribosyl_crysJ1"/>
</dbReference>
<dbReference type="AlphaFoldDB" id="A0A318M399"/>
<dbReference type="Proteomes" id="UP000247744">
    <property type="component" value="Unassembled WGS sequence"/>
</dbReference>
<dbReference type="RefSeq" id="WP_110451998.1">
    <property type="nucleotide sequence ID" value="NZ_QGLL01000006.1"/>
</dbReference>
<evidence type="ECO:0000256" key="1">
    <source>
        <dbReference type="PIRSR" id="PIRSR605502-1"/>
    </source>
</evidence>
<dbReference type="Gene3D" id="1.10.4080.10">
    <property type="entry name" value="ADP-ribosylation/Crystallin J1"/>
    <property type="match status" value="1"/>
</dbReference>
<name>A0A318M399_9BIFI</name>
<feature type="binding site" evidence="1">
    <location>
        <position position="62"/>
    </location>
    <ligand>
        <name>Mg(2+)</name>
        <dbReference type="ChEBI" id="CHEBI:18420"/>
        <label>1</label>
    </ligand>
</feature>
<feature type="binding site" evidence="1">
    <location>
        <position position="63"/>
    </location>
    <ligand>
        <name>Mg(2+)</name>
        <dbReference type="ChEBI" id="CHEBI:18420"/>
        <label>1</label>
    </ligand>
</feature>
<feature type="binding site" evidence="1">
    <location>
        <position position="283"/>
    </location>
    <ligand>
        <name>Mg(2+)</name>
        <dbReference type="ChEBI" id="CHEBI:18420"/>
        <label>1</label>
    </ligand>
</feature>
<comment type="cofactor">
    <cofactor evidence="1">
        <name>Mg(2+)</name>
        <dbReference type="ChEBI" id="CHEBI:18420"/>
    </cofactor>
    <text evidence="1">Binds 2 magnesium ions per subunit.</text>
</comment>
<sequence>MSTIEEGALGALTGLSLGDALGMPTQSMSPAAIHETYGRVDTLRDAIADQPIAPGMPAGSVTDDTEQTLIVADLIIKGRGRIDSEQFAKRLLAWEDDMKSRGSLDLLGPSTKLALEQVRRGADITTTGRTGTTNGAAMRVTPVGIANSPEDIRRLASRIYESCRVTHDTTAGFQSAALIATTVSLGLEGMTVRQALSESLRLVPAMAAPGAWTPKASVPARARQAMRLSEEFSDEDDFEHHLIEDCGTSVESNESVAAAFALAWRFADDPQSALLTAVNLGGDTDTIAAMTGAMTGACTGPEAFDRALCSQVASISHLDLQKTARSLIALREQNAN</sequence>
<dbReference type="PANTHER" id="PTHR16222:SF12">
    <property type="entry name" value="ADP-RIBOSYLGLYCOHYDROLASE-RELATED"/>
    <property type="match status" value="1"/>
</dbReference>
<evidence type="ECO:0000313" key="2">
    <source>
        <dbReference type="EMBL" id="PXY82727.1"/>
    </source>
</evidence>
<dbReference type="EMBL" id="QGLL01000006">
    <property type="protein sequence ID" value="PXY82727.1"/>
    <property type="molecule type" value="Genomic_DNA"/>
</dbReference>
<feature type="binding site" evidence="1">
    <location>
        <position position="64"/>
    </location>
    <ligand>
        <name>Mg(2+)</name>
        <dbReference type="ChEBI" id="CHEBI:18420"/>
        <label>1</label>
    </ligand>
</feature>
<keyword evidence="1" id="KW-0460">Magnesium</keyword>
<organism evidence="2 3">
    <name type="scientific">Bifidobacterium asteroides</name>
    <dbReference type="NCBI Taxonomy" id="1684"/>
    <lineage>
        <taxon>Bacteria</taxon>
        <taxon>Bacillati</taxon>
        <taxon>Actinomycetota</taxon>
        <taxon>Actinomycetes</taxon>
        <taxon>Bifidobacteriales</taxon>
        <taxon>Bifidobacteriaceae</taxon>
        <taxon>Bifidobacterium</taxon>
    </lineage>
</organism>
<evidence type="ECO:0000313" key="3">
    <source>
        <dbReference type="Proteomes" id="UP000247744"/>
    </source>
</evidence>
<comment type="caution">
    <text evidence="2">The sequence shown here is derived from an EMBL/GenBank/DDBJ whole genome shotgun (WGS) entry which is preliminary data.</text>
</comment>
<feature type="binding site" evidence="1">
    <location>
        <position position="285"/>
    </location>
    <ligand>
        <name>Mg(2+)</name>
        <dbReference type="ChEBI" id="CHEBI:18420"/>
        <label>1</label>
    </ligand>
</feature>
<accession>A0A318M399</accession>
<keyword evidence="2" id="KW-0378">Hydrolase</keyword>
<reference evidence="2 3" key="1">
    <citation type="submission" date="2018-05" db="EMBL/GenBank/DDBJ databases">
        <title>Reference genomes for bee gut microbiota database.</title>
        <authorList>
            <person name="Ellegaard K.M."/>
        </authorList>
    </citation>
    <scope>NUCLEOTIDE SEQUENCE [LARGE SCALE GENOMIC DNA]</scope>
    <source>
        <strain evidence="2 3">ESL0200</strain>
    </source>
</reference>
<keyword evidence="1" id="KW-0479">Metal-binding</keyword>
<dbReference type="GO" id="GO:0046872">
    <property type="term" value="F:metal ion binding"/>
    <property type="evidence" value="ECO:0007669"/>
    <property type="project" value="UniProtKB-KW"/>
</dbReference>
<protein>
    <submittedName>
        <fullName evidence="2">ADP-ribosylglycohydrolase</fullName>
    </submittedName>
</protein>
<dbReference type="InterPro" id="IPR036705">
    <property type="entry name" value="Ribosyl_crysJ1_sf"/>
</dbReference>
<gene>
    <name evidence="2" type="ORF">DKK75_03120</name>
</gene>
<dbReference type="Pfam" id="PF03747">
    <property type="entry name" value="ADP_ribosyl_GH"/>
    <property type="match status" value="1"/>
</dbReference>
<proteinExistence type="predicted"/>
<dbReference type="OrthoDB" id="2822542at2"/>
<dbReference type="SUPFAM" id="SSF101478">
    <property type="entry name" value="ADP-ribosylglycohydrolase"/>
    <property type="match status" value="1"/>
</dbReference>
<dbReference type="PANTHER" id="PTHR16222">
    <property type="entry name" value="ADP-RIBOSYLGLYCOHYDROLASE"/>
    <property type="match status" value="1"/>
</dbReference>
<feature type="binding site" evidence="1">
    <location>
        <position position="286"/>
    </location>
    <ligand>
        <name>Mg(2+)</name>
        <dbReference type="ChEBI" id="CHEBI:18420"/>
        <label>1</label>
    </ligand>
</feature>
<dbReference type="InterPro" id="IPR050792">
    <property type="entry name" value="ADP-ribosylglycohydrolase"/>
</dbReference>